<dbReference type="Gene3D" id="1.20.1090.10">
    <property type="entry name" value="Dehydroquinate synthase-like - alpha domain"/>
    <property type="match status" value="1"/>
</dbReference>
<evidence type="ECO:0000256" key="4">
    <source>
        <dbReference type="ARBA" id="ARBA00022857"/>
    </source>
</evidence>
<accession>A0ABZ1BPL6</accession>
<evidence type="ECO:0000256" key="7">
    <source>
        <dbReference type="ARBA" id="ARBA00023098"/>
    </source>
</evidence>
<proteinExistence type="predicted"/>
<dbReference type="InterPro" id="IPR032837">
    <property type="entry name" value="G1PDH"/>
</dbReference>
<keyword evidence="8" id="KW-0594">Phospholipid biosynthesis</keyword>
<evidence type="ECO:0000256" key="5">
    <source>
        <dbReference type="ARBA" id="ARBA00023002"/>
    </source>
</evidence>
<keyword evidence="6" id="KW-0520">NAD</keyword>
<keyword evidence="1" id="KW-0963">Cytoplasm</keyword>
<keyword evidence="11" id="KW-1185">Reference proteome</keyword>
<evidence type="ECO:0000256" key="3">
    <source>
        <dbReference type="ARBA" id="ARBA00022723"/>
    </source>
</evidence>
<evidence type="ECO:0000256" key="9">
    <source>
        <dbReference type="ARBA" id="ARBA00023264"/>
    </source>
</evidence>
<keyword evidence="3" id="KW-0479">Metal-binding</keyword>
<name>A0ABZ1BPL6_9FIRM</name>
<dbReference type="GO" id="GO:0050492">
    <property type="term" value="F:glycerol-1-phosphate dehydrogenase [NAD(P)+] activity"/>
    <property type="evidence" value="ECO:0007669"/>
    <property type="project" value="UniProtKB-EC"/>
</dbReference>
<keyword evidence="4" id="KW-0521">NADP</keyword>
<dbReference type="PANTHER" id="PTHR43616:SF5">
    <property type="entry name" value="GLYCEROL DEHYDROGENASE 1"/>
    <property type="match status" value="1"/>
</dbReference>
<evidence type="ECO:0000256" key="2">
    <source>
        <dbReference type="ARBA" id="ARBA00022516"/>
    </source>
</evidence>
<organism evidence="10 11">
    <name type="scientific">Geochorda subterranea</name>
    <dbReference type="NCBI Taxonomy" id="3109564"/>
    <lineage>
        <taxon>Bacteria</taxon>
        <taxon>Bacillati</taxon>
        <taxon>Bacillota</taxon>
        <taxon>Limnochordia</taxon>
        <taxon>Limnochordales</taxon>
        <taxon>Geochordaceae</taxon>
        <taxon>Geochorda</taxon>
    </lineage>
</organism>
<keyword evidence="5 10" id="KW-0560">Oxidoreductase</keyword>
<dbReference type="InterPro" id="IPR016205">
    <property type="entry name" value="Glycerol_DH"/>
</dbReference>
<sequence>MVWTADRRLPEPIDALLRGEEVTQARLACSCGREHSVGLRRIVHRPGALATLPQLLDGLGAGSVWVVADERTDEAAGRRVRTLLARTNRRVTASVLPAEPPPHPDEPALGRLLLDLPEPGVVLVAVGAGTITDLARFVASRLRVPMVAVPTAASVDGFTSSVAAMIVDGVRVTYSSSPPVAVVADPEVYVRAPARLTASGWAELAGKWTTLADWVLSAGLNDEYLCPVAVGMVEAAAEPIRQAVSTNGQERGAVAWRSPEAVQALMDGLLRVGVAMLMMGNSRPASGSEHHLAHYWEMRDLLEGRQPSLHGERVGVASALVQRIYRTLLATQPSSWPEPAPVDVADHERWVRQGFGRVAATLLEEQRAWADGPWRLFGRGRQDLAARRAQIERRWDRVVASVQPYLLDPERLAAALHDAGAPSSWRAIGLAPELVATSLVAAPEVRPRYTVLHLMRELGMVGPDPGAPGDWVSRWMEAGNR</sequence>
<dbReference type="Pfam" id="PF13685">
    <property type="entry name" value="Fe-ADH_2"/>
    <property type="match status" value="1"/>
</dbReference>
<dbReference type="PANTHER" id="PTHR43616">
    <property type="entry name" value="GLYCEROL DEHYDROGENASE"/>
    <property type="match status" value="1"/>
</dbReference>
<dbReference type="Gene3D" id="3.40.50.1970">
    <property type="match status" value="1"/>
</dbReference>
<dbReference type="Proteomes" id="UP001333102">
    <property type="component" value="Chromosome"/>
</dbReference>
<dbReference type="RefSeq" id="WP_324668655.1">
    <property type="nucleotide sequence ID" value="NZ_CP141614.1"/>
</dbReference>
<evidence type="ECO:0000256" key="8">
    <source>
        <dbReference type="ARBA" id="ARBA00023209"/>
    </source>
</evidence>
<dbReference type="EMBL" id="CP141614">
    <property type="protein sequence ID" value="WRP14341.1"/>
    <property type="molecule type" value="Genomic_DNA"/>
</dbReference>
<dbReference type="SUPFAM" id="SSF56796">
    <property type="entry name" value="Dehydroquinate synthase-like"/>
    <property type="match status" value="1"/>
</dbReference>
<keyword evidence="7" id="KW-0443">Lipid metabolism</keyword>
<evidence type="ECO:0000256" key="6">
    <source>
        <dbReference type="ARBA" id="ARBA00023027"/>
    </source>
</evidence>
<reference evidence="11" key="1">
    <citation type="submission" date="2023-12" db="EMBL/GenBank/DDBJ databases">
        <title>Novel isolates from deep terrestrial aquifers shed light on the physiology and ecology of the class Limnochordia.</title>
        <authorList>
            <person name="Karnachuk O.V."/>
            <person name="Lukina A.P."/>
            <person name="Avakyan M.R."/>
            <person name="Kadnikov V."/>
            <person name="Begmatov S."/>
            <person name="Beletsky A.V."/>
            <person name="Mardanov A.V."/>
            <person name="Ravin N.V."/>
        </authorList>
    </citation>
    <scope>NUCLEOTIDE SEQUENCE [LARGE SCALE GENOMIC DNA]</scope>
    <source>
        <strain evidence="11">LN</strain>
    </source>
</reference>
<evidence type="ECO:0000313" key="10">
    <source>
        <dbReference type="EMBL" id="WRP14341.1"/>
    </source>
</evidence>
<dbReference type="CDD" id="cd08175">
    <property type="entry name" value="G1PDH"/>
    <property type="match status" value="1"/>
</dbReference>
<keyword evidence="2" id="KW-0444">Lipid biosynthesis</keyword>
<protein>
    <submittedName>
        <fullName evidence="10">Sn-glycerol-1-phosphate dehydrogenase</fullName>
        <ecNumber evidence="10">1.1.1.261</ecNumber>
    </submittedName>
</protein>
<evidence type="ECO:0000313" key="11">
    <source>
        <dbReference type="Proteomes" id="UP001333102"/>
    </source>
</evidence>
<evidence type="ECO:0000256" key="1">
    <source>
        <dbReference type="ARBA" id="ARBA00022490"/>
    </source>
</evidence>
<keyword evidence="9" id="KW-1208">Phospholipid metabolism</keyword>
<gene>
    <name evidence="10" type="ORF">VLY81_13110</name>
</gene>
<dbReference type="EC" id="1.1.1.261" evidence="10"/>